<dbReference type="GO" id="GO:0015031">
    <property type="term" value="P:protein transport"/>
    <property type="evidence" value="ECO:0007669"/>
    <property type="project" value="UniProtKB-KW"/>
</dbReference>
<dbReference type="Gene3D" id="2.150.10.10">
    <property type="entry name" value="Serralysin-like metalloprotease, C-terminal"/>
    <property type="match status" value="1"/>
</dbReference>
<keyword evidence="4" id="KW-0813">Transport</keyword>
<evidence type="ECO:0000256" key="10">
    <source>
        <dbReference type="ARBA" id="ARBA00023237"/>
    </source>
</evidence>
<dbReference type="AlphaFoldDB" id="Q8YEK6"/>
<evidence type="ECO:0000256" key="3">
    <source>
        <dbReference type="ARBA" id="ARBA00005848"/>
    </source>
</evidence>
<dbReference type="Pfam" id="PF03895">
    <property type="entry name" value="YadA_anchor"/>
    <property type="match status" value="1"/>
</dbReference>
<keyword evidence="15" id="KW-1185">Reference proteome</keyword>
<evidence type="ECO:0000256" key="6">
    <source>
        <dbReference type="ARBA" id="ARBA00022692"/>
    </source>
</evidence>
<dbReference type="Gene3D" id="1.20.5.2280">
    <property type="match status" value="1"/>
</dbReference>
<dbReference type="SUPFAM" id="SSF54523">
    <property type="entry name" value="Pili subunits"/>
    <property type="match status" value="1"/>
</dbReference>
<keyword evidence="8" id="KW-0653">Protein transport</keyword>
<evidence type="ECO:0000256" key="4">
    <source>
        <dbReference type="ARBA" id="ARBA00022448"/>
    </source>
</evidence>
<evidence type="ECO:0000256" key="5">
    <source>
        <dbReference type="ARBA" id="ARBA00022452"/>
    </source>
</evidence>
<dbReference type="InterPro" id="IPR005594">
    <property type="entry name" value="YadA_C"/>
</dbReference>
<gene>
    <name evidence="14" type="ordered locus">BMEI1872</name>
</gene>
<dbReference type="InterPro" id="IPR011049">
    <property type="entry name" value="Serralysin-like_metalloprot_C"/>
</dbReference>
<dbReference type="Pfam" id="PF05662">
    <property type="entry name" value="YadA_stalk"/>
    <property type="match status" value="2"/>
</dbReference>
<keyword evidence="10" id="KW-0998">Cell outer membrane</keyword>
<sequence>MPMARHRAAIYGAEKRYKTIYDAFGGVDENLANINDILHDIESGGGIKYFHANSIGADSRALGTNSIAVGSDSVASGEGSISVGNGAQASAHGSVALGENAAAPDANSVALGAGSKTSEVVATKGTTINGQYYDFAGDAPSGTVSVGDKGAERTITNVAAGRISVESTDAVNGSQLNAVNQAIENLAAGVTENDKFSVKYDRHSDGTKKNSMTLQGWDSATPVVLANVADGVHKNDAVNVSQLKAGLSTTLGEAKAYTDQTALQTLDQANAYTDKKFGKLNEDIVATRIEARQAAAIGLAAASLRYDDRPGKISAAIGGGFWRGEGAVALGLGHTSEDQRMRSNLSAATSGGNWSMGAGFSYTFN</sequence>
<dbReference type="InterPro" id="IPR045584">
    <property type="entry name" value="Pilin-like"/>
</dbReference>
<dbReference type="SUPFAM" id="SSF101967">
    <property type="entry name" value="Adhesin YadA, collagen-binding domain"/>
    <property type="match status" value="2"/>
</dbReference>
<dbReference type="KEGG" id="bme:BMEI1872"/>
<dbReference type="eggNOG" id="COG5295">
    <property type="taxonomic scope" value="Bacteria"/>
</dbReference>
<evidence type="ECO:0000256" key="9">
    <source>
        <dbReference type="ARBA" id="ARBA00023136"/>
    </source>
</evidence>
<dbReference type="GO" id="GO:0009279">
    <property type="term" value="C:cell outer membrane"/>
    <property type="evidence" value="ECO:0007669"/>
    <property type="project" value="UniProtKB-SubCell"/>
</dbReference>
<dbReference type="Proteomes" id="UP000000419">
    <property type="component" value="Chromosome I"/>
</dbReference>
<feature type="domain" description="Trimeric autotransporter adhesin YadA-like C-terminal membrane anchor" evidence="11">
    <location>
        <begin position="306"/>
        <end position="364"/>
    </location>
</feature>
<keyword evidence="7" id="KW-0732">Signal</keyword>
<dbReference type="EMBL" id="AE008917">
    <property type="protein sequence ID" value="AAL53053.1"/>
    <property type="molecule type" value="Genomic_DNA"/>
</dbReference>
<organism evidence="14 15">
    <name type="scientific">Brucella melitensis biotype 1 (strain ATCC 23456 / CCUG 17765 / NCTC 10094 / 16M)</name>
    <dbReference type="NCBI Taxonomy" id="224914"/>
    <lineage>
        <taxon>Bacteria</taxon>
        <taxon>Pseudomonadati</taxon>
        <taxon>Pseudomonadota</taxon>
        <taxon>Alphaproteobacteria</taxon>
        <taxon>Hyphomicrobiales</taxon>
        <taxon>Brucellaceae</taxon>
        <taxon>Brucella/Ochrobactrum group</taxon>
        <taxon>Brucella</taxon>
    </lineage>
</organism>
<evidence type="ECO:0000313" key="15">
    <source>
        <dbReference type="Proteomes" id="UP000000419"/>
    </source>
</evidence>
<evidence type="ECO:0000256" key="1">
    <source>
        <dbReference type="ARBA" id="ARBA00004241"/>
    </source>
</evidence>
<dbReference type="InterPro" id="IPR008635">
    <property type="entry name" value="Coiled_stalk_dom"/>
</dbReference>
<evidence type="ECO:0000256" key="7">
    <source>
        <dbReference type="ARBA" id="ARBA00022729"/>
    </source>
</evidence>
<evidence type="ECO:0000259" key="11">
    <source>
        <dbReference type="Pfam" id="PF03895"/>
    </source>
</evidence>
<feature type="domain" description="Trimeric autotransporter adhesin YadA-like head" evidence="12">
    <location>
        <begin position="61"/>
        <end position="87"/>
    </location>
</feature>
<accession>Q8YEK6</accession>
<keyword evidence="5" id="KW-1134">Transmembrane beta strand</keyword>
<dbReference type="PIR" id="AB3486">
    <property type="entry name" value="AB3486"/>
</dbReference>
<keyword evidence="9" id="KW-0472">Membrane</keyword>
<comment type="subcellular location">
    <subcellularLocation>
        <location evidence="2">Cell outer membrane</location>
    </subcellularLocation>
    <subcellularLocation>
        <location evidence="1">Cell surface</location>
    </subcellularLocation>
</comment>
<dbReference type="InterPro" id="IPR008640">
    <property type="entry name" value="Adhesin_Head_dom"/>
</dbReference>
<feature type="domain" description="Trimeric autotransporter adhesin YadA-like stalk" evidence="13">
    <location>
        <begin position="155"/>
        <end position="191"/>
    </location>
</feature>
<reference evidence="14 15" key="1">
    <citation type="journal article" date="2002" name="Proc. Natl. Acad. Sci. U.S.A.">
        <title>The genome sequence of the facultative intracellular pathogen Brucella melitensis.</title>
        <authorList>
            <person name="DelVecchio V.G."/>
            <person name="Kapatral V."/>
            <person name="Redkar R.J."/>
            <person name="Patra G."/>
            <person name="Mujer C."/>
            <person name="Los T."/>
            <person name="Ivanova N."/>
            <person name="Anderson I."/>
            <person name="Bhattacharyya A."/>
            <person name="Lykidis A."/>
            <person name="Reznik G."/>
            <person name="Jablonski L."/>
            <person name="Larsen N."/>
            <person name="D'Souza M."/>
            <person name="Bernal A."/>
            <person name="Mazur M."/>
            <person name="Goltsman E."/>
            <person name="Selkov E."/>
            <person name="Elzer P.H."/>
            <person name="Hagius S."/>
            <person name="O'Callaghan D."/>
            <person name="Letesson J.J."/>
            <person name="Haselkorn R."/>
            <person name="Kyrpides N."/>
            <person name="Overbeek R."/>
        </authorList>
    </citation>
    <scope>NUCLEOTIDE SEQUENCE [LARGE SCALE GENOMIC DNA]</scope>
    <source>
        <strain evidence="15">ATCC 23456 / CCUG 17765 / NCTC 10094 / 16M</strain>
    </source>
</reference>
<feature type="domain" description="Trimeric autotransporter adhesin YadA-like head" evidence="12">
    <location>
        <begin position="89"/>
        <end position="115"/>
    </location>
</feature>
<comment type="similarity">
    <text evidence="3">Belongs to the autotransporter-2 (AT-2) (TC 1.B.40) family.</text>
</comment>
<dbReference type="Gene3D" id="6.10.250.2040">
    <property type="match status" value="1"/>
</dbReference>
<dbReference type="Gene3D" id="3.30.1300.30">
    <property type="entry name" value="GSPII I/J protein-like"/>
    <property type="match status" value="1"/>
</dbReference>
<evidence type="ECO:0000256" key="2">
    <source>
        <dbReference type="ARBA" id="ARBA00004442"/>
    </source>
</evidence>
<protein>
    <submittedName>
        <fullName evidence="14">Cell surface protein</fullName>
    </submittedName>
</protein>
<proteinExistence type="inferred from homology"/>
<name>Q8YEK6_BRUME</name>
<feature type="domain" description="Trimeric autotransporter adhesin YadA-like stalk" evidence="13">
    <location>
        <begin position="226"/>
        <end position="261"/>
    </location>
</feature>
<evidence type="ECO:0000259" key="13">
    <source>
        <dbReference type="Pfam" id="PF05662"/>
    </source>
</evidence>
<evidence type="ECO:0000259" key="12">
    <source>
        <dbReference type="Pfam" id="PF05658"/>
    </source>
</evidence>
<keyword evidence="6" id="KW-0812">Transmembrane</keyword>
<dbReference type="GO" id="GO:0009986">
    <property type="term" value="C:cell surface"/>
    <property type="evidence" value="ECO:0007669"/>
    <property type="project" value="UniProtKB-SubCell"/>
</dbReference>
<evidence type="ECO:0000313" key="14">
    <source>
        <dbReference type="EMBL" id="AAL53053.1"/>
    </source>
</evidence>
<evidence type="ECO:0000256" key="8">
    <source>
        <dbReference type="ARBA" id="ARBA00022927"/>
    </source>
</evidence>
<dbReference type="Pfam" id="PF05658">
    <property type="entry name" value="YadA_head"/>
    <property type="match status" value="2"/>
</dbReference>